<sequence>MVCGIQGSKLPIVVGSFGDAGDDVWLSAISNFLLHARGCSHSPLSGSALSSSCSQFLAFAYLQKVRLMLLVCSWLQSIDLS</sequence>
<reference evidence="2" key="3">
    <citation type="submission" date="2020-12" db="UniProtKB">
        <authorList>
            <consortium name="EnsemblPlants"/>
        </authorList>
    </citation>
    <scope>IDENTIFICATION</scope>
</reference>
<dbReference type="Gramene" id="Pp3c7_6140V3.2">
    <property type="protein sequence ID" value="Pp3c7_6140V3.2"/>
    <property type="gene ID" value="Pp3c7_6140"/>
</dbReference>
<keyword evidence="3" id="KW-1185">Reference proteome</keyword>
<proteinExistence type="predicted"/>
<name>A0A2K1KAN3_PHYPA</name>
<evidence type="ECO:0000313" key="1">
    <source>
        <dbReference type="EMBL" id="PNR50819.1"/>
    </source>
</evidence>
<dbReference type="Gramene" id="Pp3c7_6140V3.1">
    <property type="protein sequence ID" value="Pp3c7_6140V3.1"/>
    <property type="gene ID" value="Pp3c7_6140"/>
</dbReference>
<dbReference type="EnsemblPlants" id="Pp3c7_6140V3.1">
    <property type="protein sequence ID" value="Pp3c7_6140V3.1"/>
    <property type="gene ID" value="Pp3c7_6140"/>
</dbReference>
<protein>
    <submittedName>
        <fullName evidence="1 2">Uncharacterized protein</fullName>
    </submittedName>
</protein>
<reference evidence="1 3" key="1">
    <citation type="journal article" date="2008" name="Science">
        <title>The Physcomitrella genome reveals evolutionary insights into the conquest of land by plants.</title>
        <authorList>
            <person name="Rensing S."/>
            <person name="Lang D."/>
            <person name="Zimmer A."/>
            <person name="Terry A."/>
            <person name="Salamov A."/>
            <person name="Shapiro H."/>
            <person name="Nishiyama T."/>
            <person name="Perroud P.-F."/>
            <person name="Lindquist E."/>
            <person name="Kamisugi Y."/>
            <person name="Tanahashi T."/>
            <person name="Sakakibara K."/>
            <person name="Fujita T."/>
            <person name="Oishi K."/>
            <person name="Shin-I T."/>
            <person name="Kuroki Y."/>
            <person name="Toyoda A."/>
            <person name="Suzuki Y."/>
            <person name="Hashimoto A."/>
            <person name="Yamaguchi K."/>
            <person name="Sugano A."/>
            <person name="Kohara Y."/>
            <person name="Fujiyama A."/>
            <person name="Anterola A."/>
            <person name="Aoki S."/>
            <person name="Ashton N."/>
            <person name="Barbazuk W.B."/>
            <person name="Barker E."/>
            <person name="Bennetzen J."/>
            <person name="Bezanilla M."/>
            <person name="Blankenship R."/>
            <person name="Cho S.H."/>
            <person name="Dutcher S."/>
            <person name="Estelle M."/>
            <person name="Fawcett J.A."/>
            <person name="Gundlach H."/>
            <person name="Hanada K."/>
            <person name="Heyl A."/>
            <person name="Hicks K.A."/>
            <person name="Hugh J."/>
            <person name="Lohr M."/>
            <person name="Mayer K."/>
            <person name="Melkozernov A."/>
            <person name="Murata T."/>
            <person name="Nelson D."/>
            <person name="Pils B."/>
            <person name="Prigge M."/>
            <person name="Reiss B."/>
            <person name="Renner T."/>
            <person name="Rombauts S."/>
            <person name="Rushton P."/>
            <person name="Sanderfoot A."/>
            <person name="Schween G."/>
            <person name="Shiu S.-H."/>
            <person name="Stueber K."/>
            <person name="Theodoulou F.L."/>
            <person name="Tu H."/>
            <person name="Van de Peer Y."/>
            <person name="Verrier P.J."/>
            <person name="Waters E."/>
            <person name="Wood A."/>
            <person name="Yang L."/>
            <person name="Cove D."/>
            <person name="Cuming A."/>
            <person name="Hasebe M."/>
            <person name="Lucas S."/>
            <person name="Mishler D.B."/>
            <person name="Reski R."/>
            <person name="Grigoriev I."/>
            <person name="Quatrano R.S."/>
            <person name="Boore J.L."/>
        </authorList>
    </citation>
    <scope>NUCLEOTIDE SEQUENCE [LARGE SCALE GENOMIC DNA]</scope>
    <source>
        <strain evidence="2 3">cv. Gransden 2004</strain>
    </source>
</reference>
<accession>A0A2K1KAN3</accession>
<evidence type="ECO:0000313" key="3">
    <source>
        <dbReference type="Proteomes" id="UP000006727"/>
    </source>
</evidence>
<reference evidence="1 3" key="2">
    <citation type="journal article" date="2018" name="Plant J.">
        <title>The Physcomitrella patens chromosome-scale assembly reveals moss genome structure and evolution.</title>
        <authorList>
            <person name="Lang D."/>
            <person name="Ullrich K.K."/>
            <person name="Murat F."/>
            <person name="Fuchs J."/>
            <person name="Jenkins J."/>
            <person name="Haas F.B."/>
            <person name="Piednoel M."/>
            <person name="Gundlach H."/>
            <person name="Van Bel M."/>
            <person name="Meyberg R."/>
            <person name="Vives C."/>
            <person name="Morata J."/>
            <person name="Symeonidi A."/>
            <person name="Hiss M."/>
            <person name="Muchero W."/>
            <person name="Kamisugi Y."/>
            <person name="Saleh O."/>
            <person name="Blanc G."/>
            <person name="Decker E.L."/>
            <person name="van Gessel N."/>
            <person name="Grimwood J."/>
            <person name="Hayes R.D."/>
            <person name="Graham S.W."/>
            <person name="Gunter L.E."/>
            <person name="McDaniel S.F."/>
            <person name="Hoernstein S.N.W."/>
            <person name="Larsson A."/>
            <person name="Li F.W."/>
            <person name="Perroud P.F."/>
            <person name="Phillips J."/>
            <person name="Ranjan P."/>
            <person name="Rokshar D.S."/>
            <person name="Rothfels C.J."/>
            <person name="Schneider L."/>
            <person name="Shu S."/>
            <person name="Stevenson D.W."/>
            <person name="Thummler F."/>
            <person name="Tillich M."/>
            <person name="Villarreal Aguilar J.C."/>
            <person name="Widiez T."/>
            <person name="Wong G.K."/>
            <person name="Wymore A."/>
            <person name="Zhang Y."/>
            <person name="Zimmer A.D."/>
            <person name="Quatrano R.S."/>
            <person name="Mayer K.F.X."/>
            <person name="Goodstein D."/>
            <person name="Casacuberta J.M."/>
            <person name="Vandepoele K."/>
            <person name="Reski R."/>
            <person name="Cuming A.C."/>
            <person name="Tuskan G.A."/>
            <person name="Maumus F."/>
            <person name="Salse J."/>
            <person name="Schmutz J."/>
            <person name="Rensing S.A."/>
        </authorList>
    </citation>
    <scope>NUCLEOTIDE SEQUENCE [LARGE SCALE GENOMIC DNA]</scope>
    <source>
        <strain evidence="2 3">cv. Gransden 2004</strain>
    </source>
</reference>
<dbReference type="AlphaFoldDB" id="A0A2K1KAN3"/>
<gene>
    <name evidence="1" type="ORF">PHYPA_010005</name>
</gene>
<evidence type="ECO:0000313" key="2">
    <source>
        <dbReference type="EnsemblPlants" id="Pp3c7_6140V3.1"/>
    </source>
</evidence>
<dbReference type="EMBL" id="ABEU02000007">
    <property type="protein sequence ID" value="PNR50819.1"/>
    <property type="molecule type" value="Genomic_DNA"/>
</dbReference>
<dbReference type="EnsemblPlants" id="Pp3c7_6140V3.2">
    <property type="protein sequence ID" value="Pp3c7_6140V3.2"/>
    <property type="gene ID" value="Pp3c7_6140"/>
</dbReference>
<dbReference type="PaxDb" id="3218-PP1S311_4V6.1"/>
<dbReference type="Proteomes" id="UP000006727">
    <property type="component" value="Chromosome 7"/>
</dbReference>
<dbReference type="InParanoid" id="A0A2K1KAN3"/>
<organism evidence="1">
    <name type="scientific">Physcomitrium patens</name>
    <name type="common">Spreading-leaved earth moss</name>
    <name type="synonym">Physcomitrella patens</name>
    <dbReference type="NCBI Taxonomy" id="3218"/>
    <lineage>
        <taxon>Eukaryota</taxon>
        <taxon>Viridiplantae</taxon>
        <taxon>Streptophyta</taxon>
        <taxon>Embryophyta</taxon>
        <taxon>Bryophyta</taxon>
        <taxon>Bryophytina</taxon>
        <taxon>Bryopsida</taxon>
        <taxon>Funariidae</taxon>
        <taxon>Funariales</taxon>
        <taxon>Funariaceae</taxon>
        <taxon>Physcomitrium</taxon>
    </lineage>
</organism>